<dbReference type="AlphaFoldDB" id="A0A1H5VHZ6"/>
<evidence type="ECO:0000313" key="2">
    <source>
        <dbReference type="Proteomes" id="UP000236721"/>
    </source>
</evidence>
<sequence length="49" mass="5576">MKFFLIQNGAHRFVTDNQGFQQMCGEGWYVVDVTVAPCYKSAVRLFADS</sequence>
<dbReference type="EMBL" id="FNVG01000004">
    <property type="protein sequence ID" value="SEF86995.1"/>
    <property type="molecule type" value="Genomic_DNA"/>
</dbReference>
<gene>
    <name evidence="1" type="ORF">SAMN04488244_104221</name>
</gene>
<dbReference type="Proteomes" id="UP000236721">
    <property type="component" value="Unassembled WGS sequence"/>
</dbReference>
<keyword evidence="2" id="KW-1185">Reference proteome</keyword>
<accession>A0A1H5VHZ6</accession>
<protein>
    <submittedName>
        <fullName evidence="1">Uncharacterized protein</fullName>
    </submittedName>
</protein>
<dbReference type="OrthoDB" id="5884672at2"/>
<evidence type="ECO:0000313" key="1">
    <source>
        <dbReference type="EMBL" id="SEF86995.1"/>
    </source>
</evidence>
<name>A0A1H5VHZ6_9VIBR</name>
<dbReference type="RefSeq" id="WP_160111339.1">
    <property type="nucleotide sequence ID" value="NZ_FNVG01000004.1"/>
</dbReference>
<reference evidence="2" key="1">
    <citation type="submission" date="2016-10" db="EMBL/GenBank/DDBJ databases">
        <authorList>
            <person name="Varghese N."/>
            <person name="Submissions S."/>
        </authorList>
    </citation>
    <scope>NUCLEOTIDE SEQUENCE [LARGE SCALE GENOMIC DNA]</scope>
    <source>
        <strain evidence="2">CGMCC 1.7062</strain>
    </source>
</reference>
<organism evidence="1 2">
    <name type="scientific">Vibrio hangzhouensis</name>
    <dbReference type="NCBI Taxonomy" id="462991"/>
    <lineage>
        <taxon>Bacteria</taxon>
        <taxon>Pseudomonadati</taxon>
        <taxon>Pseudomonadota</taxon>
        <taxon>Gammaproteobacteria</taxon>
        <taxon>Vibrionales</taxon>
        <taxon>Vibrionaceae</taxon>
        <taxon>Vibrio</taxon>
    </lineage>
</organism>
<proteinExistence type="predicted"/>